<organism evidence="2 3">
    <name type="scientific">Serratia marcescens subsp. marcescens Db11</name>
    <dbReference type="NCBI Taxonomy" id="273526"/>
    <lineage>
        <taxon>Bacteria</taxon>
        <taxon>Pseudomonadati</taxon>
        <taxon>Pseudomonadota</taxon>
        <taxon>Gammaproteobacteria</taxon>
        <taxon>Enterobacterales</taxon>
        <taxon>Yersiniaceae</taxon>
        <taxon>Serratia</taxon>
    </lineage>
</organism>
<reference evidence="2 3" key="3">
    <citation type="journal article" date="2014" name="Genome Biol. Evol.">
        <title>Genome evolution and plasticity of Serratia marcescens, an important multidrug-resistant nosocomial pathogen.</title>
        <authorList>
            <person name="Iguchi A."/>
            <person name="Nagaya Y."/>
            <person name="Pradel E."/>
            <person name="Ooka T."/>
            <person name="Ogura Y."/>
            <person name="Katsura K."/>
            <person name="Kurokawa K."/>
            <person name="Oshima K."/>
            <person name="Hattori M."/>
            <person name="Parkhill J."/>
            <person name="Sebaihia M."/>
            <person name="Coulthurst S.J."/>
            <person name="Gotoh N."/>
            <person name="Thomson N.R."/>
            <person name="Ewbank J.J."/>
            <person name="Hayashi T."/>
        </authorList>
    </citation>
    <scope>NUCLEOTIDE SEQUENCE [LARGE SCALE GENOMIC DNA]</scope>
    <source>
        <strain evidence="2 3">Db11</strain>
    </source>
</reference>
<reference evidence="2 3" key="1">
    <citation type="submission" date="2013-06" db="EMBL/GenBank/DDBJ databases">
        <authorList>
            <person name="Aslett M."/>
        </authorList>
    </citation>
    <scope>NUCLEOTIDE SEQUENCE [LARGE SCALE GENOMIC DNA]</scope>
    <source>
        <strain evidence="2 3">Db11</strain>
    </source>
</reference>
<dbReference type="AlphaFoldDB" id="A0ABC9IJ57"/>
<feature type="signal peptide" evidence="1">
    <location>
        <begin position="1"/>
        <end position="27"/>
    </location>
</feature>
<dbReference type="EMBL" id="HG326223">
    <property type="protein sequence ID" value="CDG12837.1"/>
    <property type="molecule type" value="Genomic_DNA"/>
</dbReference>
<sequence>MFHRLISKCMRFGLTACLLITSLRLQAAPIQDPVAFIKQMPYHQVVKELALSRCLAQVSDSDKAFSLDAARTANAMREWMPFDIESGDEKINVLIDKYKSRINEFHSETKDKSQGVTLNCLRLYHSPELDKLSRQLIAGNPDRTWNQDNAK</sequence>
<feature type="chain" id="PRO_5044873441" description="Type VI secretion system (T6SS) amidase immunity protein Tai4" evidence="1">
    <location>
        <begin position="28"/>
        <end position="151"/>
    </location>
</feature>
<proteinExistence type="predicted"/>
<reference evidence="3" key="2">
    <citation type="submission" date="2013-11" db="EMBL/GenBank/DDBJ databases">
        <title>Genome sequences of clinical and environmental isolates of Serratia marcescens.</title>
        <authorList>
            <person name="Iguchi A."/>
            <person name="Komatsu H."/>
            <person name="Nagaya Y."/>
            <person name="Ogura Y."/>
            <person name="Katsura K."/>
            <person name="Kurokawa K."/>
            <person name="Ooka T."/>
            <person name="Hattori M."/>
            <person name="Gotoh N."/>
            <person name="Thomson N."/>
            <person name="Hayashi T."/>
        </authorList>
    </citation>
    <scope>NUCLEOTIDE SEQUENCE [LARGE SCALE GENOMIC DNA]</scope>
    <source>
        <strain evidence="3">Db11</strain>
    </source>
</reference>
<gene>
    <name evidence="2" type="ORF">SMDB11_2262</name>
</gene>
<dbReference type="InterPro" id="IPR032032">
    <property type="entry name" value="Tai4"/>
</dbReference>
<dbReference type="Gene3D" id="1.20.120.1620">
    <property type="match status" value="1"/>
</dbReference>
<accession>A0ABC9IJ57</accession>
<dbReference type="InterPro" id="IPR038314">
    <property type="entry name" value="T6SS_sf"/>
</dbReference>
<name>A0ABC9IJ57_SERMA</name>
<evidence type="ECO:0000313" key="2">
    <source>
        <dbReference type="EMBL" id="CDG12837.1"/>
    </source>
</evidence>
<evidence type="ECO:0008006" key="4">
    <source>
        <dbReference type="Google" id="ProtNLM"/>
    </source>
</evidence>
<dbReference type="Pfam" id="PF16695">
    <property type="entry name" value="Tai4"/>
    <property type="match status" value="1"/>
</dbReference>
<protein>
    <recommendedName>
        <fullName evidence="4">Type VI secretion system (T6SS) amidase immunity protein Tai4</fullName>
    </recommendedName>
</protein>
<dbReference type="Proteomes" id="UP000018979">
    <property type="component" value="Chromosome I"/>
</dbReference>
<keyword evidence="1" id="KW-0732">Signal</keyword>
<evidence type="ECO:0000313" key="3">
    <source>
        <dbReference type="Proteomes" id="UP000018979"/>
    </source>
</evidence>
<evidence type="ECO:0000256" key="1">
    <source>
        <dbReference type="SAM" id="SignalP"/>
    </source>
</evidence>
<dbReference type="KEGG" id="smac:SMDB11_2262"/>